<evidence type="ECO:0000313" key="3">
    <source>
        <dbReference type="EMBL" id="KAF0309719.1"/>
    </source>
</evidence>
<accession>A0A6A4WWS1</accession>
<feature type="compositionally biased region" description="Basic and acidic residues" evidence="1">
    <location>
        <begin position="95"/>
        <end position="109"/>
    </location>
</feature>
<feature type="region of interest" description="Disordered" evidence="1">
    <location>
        <begin position="95"/>
        <end position="147"/>
    </location>
</feature>
<dbReference type="AlphaFoldDB" id="A0A6A4WWS1"/>
<feature type="compositionally biased region" description="Low complexity" evidence="1">
    <location>
        <begin position="124"/>
        <end position="144"/>
    </location>
</feature>
<name>A0A6A4WWS1_AMPAM</name>
<dbReference type="EMBL" id="VIIS01000379">
    <property type="protein sequence ID" value="KAF0309719.1"/>
    <property type="molecule type" value="Genomic_DNA"/>
</dbReference>
<sequence>MQLASALTGRRSVEAFWANLVESAAAGGRSPMEELLHDQDGAAGRRRRPGLTRSTPCCATSRCRPPQSSQLDGMGAQAVKHALCLLRDAIRAEEKTGLEPEREAPREAPRQQQPEPEPAPRQEPLPGQQRSSSGSPTGPSSPEPALDVPTWLSSLVGLLPERVLNMLTQGHRRGVRESTPSEVEALVITRLVEMGFYDLDRMRELFAQLGADVGLIASHLLDAEV</sequence>
<comment type="caution">
    <text evidence="3">The sequence shown here is derived from an EMBL/GenBank/DDBJ whole genome shotgun (WGS) entry which is preliminary data.</text>
</comment>
<evidence type="ECO:0000313" key="4">
    <source>
        <dbReference type="Proteomes" id="UP000440578"/>
    </source>
</evidence>
<reference evidence="3 4" key="1">
    <citation type="submission" date="2019-07" db="EMBL/GenBank/DDBJ databases">
        <title>Draft genome assembly of a fouling barnacle, Amphibalanus amphitrite (Darwin, 1854): The first reference genome for Thecostraca.</title>
        <authorList>
            <person name="Kim W."/>
        </authorList>
    </citation>
    <scope>NUCLEOTIDE SEQUENCE [LARGE SCALE GENOMIC DNA]</scope>
    <source>
        <strain evidence="3">SNU_AA5</strain>
        <tissue evidence="3">Soma without cirri and trophi</tissue>
    </source>
</reference>
<gene>
    <name evidence="3" type="ORF">FJT64_019180</name>
</gene>
<evidence type="ECO:0000259" key="2">
    <source>
        <dbReference type="PROSITE" id="PS50030"/>
    </source>
</evidence>
<organism evidence="3 4">
    <name type="scientific">Amphibalanus amphitrite</name>
    <name type="common">Striped barnacle</name>
    <name type="synonym">Balanus amphitrite</name>
    <dbReference type="NCBI Taxonomy" id="1232801"/>
    <lineage>
        <taxon>Eukaryota</taxon>
        <taxon>Metazoa</taxon>
        <taxon>Ecdysozoa</taxon>
        <taxon>Arthropoda</taxon>
        <taxon>Crustacea</taxon>
        <taxon>Multicrustacea</taxon>
        <taxon>Cirripedia</taxon>
        <taxon>Thoracica</taxon>
        <taxon>Thoracicalcarea</taxon>
        <taxon>Balanomorpha</taxon>
        <taxon>Balanoidea</taxon>
        <taxon>Balanidae</taxon>
        <taxon>Amphibalaninae</taxon>
        <taxon>Amphibalanus</taxon>
    </lineage>
</organism>
<keyword evidence="4" id="KW-1185">Reference proteome</keyword>
<dbReference type="InterPro" id="IPR015940">
    <property type="entry name" value="UBA"/>
</dbReference>
<protein>
    <recommendedName>
        <fullName evidence="2">UBA domain-containing protein</fullName>
    </recommendedName>
</protein>
<feature type="region of interest" description="Disordered" evidence="1">
    <location>
        <begin position="40"/>
        <end position="72"/>
    </location>
</feature>
<proteinExistence type="predicted"/>
<feature type="domain" description="UBA" evidence="2">
    <location>
        <begin position="182"/>
        <end position="223"/>
    </location>
</feature>
<dbReference type="PROSITE" id="PS50030">
    <property type="entry name" value="UBA"/>
    <property type="match status" value="1"/>
</dbReference>
<dbReference type="Proteomes" id="UP000440578">
    <property type="component" value="Unassembled WGS sequence"/>
</dbReference>
<evidence type="ECO:0000256" key="1">
    <source>
        <dbReference type="SAM" id="MobiDB-lite"/>
    </source>
</evidence>
<dbReference type="OrthoDB" id="6405362at2759"/>